<dbReference type="InterPro" id="IPR013078">
    <property type="entry name" value="His_Pase_superF_clade-1"/>
</dbReference>
<evidence type="ECO:0000256" key="2">
    <source>
        <dbReference type="PIRSR" id="PIRSR613078-2"/>
    </source>
</evidence>
<dbReference type="AlphaFoldDB" id="R7WJB6"/>
<accession>R7WJB6</accession>
<sequence>MTSAPRGAAVPGSGRDSDRAGSARVVLIRHGETEWSRTGRHTGRTDIPLADEGRRRAAALAGPLTALRPTDPLVLTSPRERAVRTAELAGLEIARRWDALAEWDYGEFEGLTTEQIREHTPDWTVWTHPTPGGESVEHVQSRADLVWSVAHSQLPVRDVILVGHGHFSRALVARWIDAPVVEGRRFALSPGAYTVLGFEHGVPQVVQHNVSGT</sequence>
<dbReference type="InterPro" id="IPR050275">
    <property type="entry name" value="PGM_Phosphatase"/>
</dbReference>
<dbReference type="EMBL" id="APMY01000095">
    <property type="protein sequence ID" value="EOM75345.1"/>
    <property type="molecule type" value="Genomic_DNA"/>
</dbReference>
<feature type="binding site" evidence="2">
    <location>
        <position position="81"/>
    </location>
    <ligand>
        <name>substrate</name>
    </ligand>
</feature>
<dbReference type="NCBIfam" id="NF009993">
    <property type="entry name" value="PRK13462.1"/>
    <property type="match status" value="1"/>
</dbReference>
<dbReference type="CDD" id="cd07067">
    <property type="entry name" value="HP_PGM_like"/>
    <property type="match status" value="1"/>
</dbReference>
<evidence type="ECO:0000313" key="4">
    <source>
        <dbReference type="EMBL" id="EOM75345.1"/>
    </source>
</evidence>
<dbReference type="GO" id="GO:0101006">
    <property type="term" value="F:protein histidine phosphatase activity"/>
    <property type="evidence" value="ECO:0007669"/>
    <property type="project" value="TreeGrafter"/>
</dbReference>
<protein>
    <submittedName>
        <fullName evidence="4">Phosphoglycerate mutase</fullName>
    </submittedName>
</protein>
<feature type="binding site" evidence="2">
    <location>
        <begin position="102"/>
        <end position="105"/>
    </location>
    <ligand>
        <name>substrate</name>
    </ligand>
</feature>
<evidence type="ECO:0000256" key="1">
    <source>
        <dbReference type="PIRSR" id="PIRSR613078-1"/>
    </source>
</evidence>
<dbReference type="PATRIC" id="fig|1273125.3.peg.2985"/>
<reference evidence="4 5" key="1">
    <citation type="journal article" date="2013" name="Genome Announc.">
        <title>Draft Genome Sequence of Rhodococcus rhodnii Strain LMG5362, a Symbiont of Rhodnius prolixus (Hemiptera, Reduviidae, Triatominae), the Principle Vector of Trypanosoma cruzi.</title>
        <authorList>
            <person name="Pachebat J.A."/>
            <person name="van Keulen G."/>
            <person name="Whitten M.M."/>
            <person name="Girdwood S."/>
            <person name="Del Sol R."/>
            <person name="Dyson P.J."/>
            <person name="Facey P.D."/>
        </authorList>
    </citation>
    <scope>NUCLEOTIDE SEQUENCE [LARGE SCALE GENOMIC DNA]</scope>
    <source>
        <strain evidence="4 5">LMG 5362</strain>
    </source>
</reference>
<keyword evidence="5" id="KW-1185">Reference proteome</keyword>
<dbReference type="SMART" id="SM00855">
    <property type="entry name" value="PGAM"/>
    <property type="match status" value="1"/>
</dbReference>
<dbReference type="eggNOG" id="COG0406">
    <property type="taxonomic scope" value="Bacteria"/>
</dbReference>
<gene>
    <name evidence="4" type="ORF">Rrhod_3143</name>
</gene>
<feature type="binding site" evidence="2">
    <location>
        <begin position="42"/>
        <end position="43"/>
    </location>
    <ligand>
        <name>substrate</name>
    </ligand>
</feature>
<dbReference type="GO" id="GO:0070297">
    <property type="term" value="P:regulation of phosphorelay signal transduction system"/>
    <property type="evidence" value="ECO:0007669"/>
    <property type="project" value="TreeGrafter"/>
</dbReference>
<organism evidence="4 5">
    <name type="scientific">Rhodococcus rhodnii LMG 5362</name>
    <dbReference type="NCBI Taxonomy" id="1273125"/>
    <lineage>
        <taxon>Bacteria</taxon>
        <taxon>Bacillati</taxon>
        <taxon>Actinomycetota</taxon>
        <taxon>Actinomycetes</taxon>
        <taxon>Mycobacteriales</taxon>
        <taxon>Nocardiaceae</taxon>
        <taxon>Rhodococcus</taxon>
    </lineage>
</organism>
<feature type="region of interest" description="Disordered" evidence="3">
    <location>
        <begin position="1"/>
        <end position="22"/>
    </location>
</feature>
<dbReference type="PANTHER" id="PTHR48100:SF15">
    <property type="entry name" value="SEDOHEPTULOSE 1,7-BISPHOSPHATASE"/>
    <property type="match status" value="1"/>
</dbReference>
<dbReference type="Pfam" id="PF00300">
    <property type="entry name" value="His_Phos_1"/>
    <property type="match status" value="1"/>
</dbReference>
<dbReference type="PANTHER" id="PTHR48100">
    <property type="entry name" value="BROAD-SPECIFICITY PHOSPHATASE YOR283W-RELATED"/>
    <property type="match status" value="1"/>
</dbReference>
<feature type="active site" description="Tele-phosphohistidine intermediate" evidence="1">
    <location>
        <position position="30"/>
    </location>
</feature>
<evidence type="ECO:0000313" key="5">
    <source>
        <dbReference type="Proteomes" id="UP000013525"/>
    </source>
</evidence>
<evidence type="ECO:0000256" key="3">
    <source>
        <dbReference type="SAM" id="MobiDB-lite"/>
    </source>
</evidence>
<proteinExistence type="predicted"/>
<dbReference type="Proteomes" id="UP000013525">
    <property type="component" value="Unassembled WGS sequence"/>
</dbReference>
<dbReference type="SUPFAM" id="SSF53254">
    <property type="entry name" value="Phosphoglycerate mutase-like"/>
    <property type="match status" value="1"/>
</dbReference>
<dbReference type="RefSeq" id="WP_010839176.1">
    <property type="nucleotide sequence ID" value="NZ_APMY01000095.1"/>
</dbReference>
<name>R7WJB6_9NOCA</name>
<dbReference type="Gene3D" id="3.40.50.1240">
    <property type="entry name" value="Phosphoglycerate mutase-like"/>
    <property type="match status" value="1"/>
</dbReference>
<dbReference type="InterPro" id="IPR029033">
    <property type="entry name" value="His_PPase_superfam"/>
</dbReference>
<comment type="caution">
    <text evidence="4">The sequence shown here is derived from an EMBL/GenBank/DDBJ whole genome shotgun (WGS) entry which is preliminary data.</text>
</comment>
<feature type="active site" description="Proton donor/acceptor" evidence="1">
    <location>
        <position position="102"/>
    </location>
</feature>